<dbReference type="EMBL" id="ACGU01000060">
    <property type="protein sequence ID" value="EEJ71826.1"/>
    <property type="molecule type" value="Genomic_DNA"/>
</dbReference>
<proteinExistence type="predicted"/>
<dbReference type="AlphaFoldDB" id="C2ENS4"/>
<accession>C2ENS4</accession>
<evidence type="ECO:0000313" key="2">
    <source>
        <dbReference type="Proteomes" id="UP000005583"/>
    </source>
</evidence>
<keyword evidence="2" id="KW-1185">Reference proteome</keyword>
<reference evidence="1 2" key="1">
    <citation type="submission" date="2009-01" db="EMBL/GenBank/DDBJ databases">
        <authorList>
            <person name="Qin X."/>
            <person name="Bachman B."/>
            <person name="Battles P."/>
            <person name="Bell A."/>
            <person name="Bess C."/>
            <person name="Bickham C."/>
            <person name="Chaboub L."/>
            <person name="Chen D."/>
            <person name="Coyle M."/>
            <person name="Deiros D.R."/>
            <person name="Dinh H."/>
            <person name="Forbes L."/>
            <person name="Fowler G."/>
            <person name="Francisco L."/>
            <person name="Fu Q."/>
            <person name="Gubbala S."/>
            <person name="Hale W."/>
            <person name="Han Y."/>
            <person name="Hemphill L."/>
            <person name="Highlander S.K."/>
            <person name="Hirani K."/>
            <person name="Hogues M."/>
            <person name="Jackson L."/>
            <person name="Jakkamsetti A."/>
            <person name="Javaid M."/>
            <person name="Jiang H."/>
            <person name="Korchina V."/>
            <person name="Kovar C."/>
            <person name="Lara F."/>
            <person name="Lee S."/>
            <person name="Mata R."/>
            <person name="Mathew T."/>
            <person name="Moen C."/>
            <person name="Morales K."/>
            <person name="Munidasa M."/>
            <person name="Nazareth L."/>
            <person name="Ngo R."/>
            <person name="Nguyen L."/>
            <person name="Okwuonu G."/>
            <person name="Ongeri F."/>
            <person name="Patil S."/>
            <person name="Petrosino J."/>
            <person name="Pham C."/>
            <person name="Pham P."/>
            <person name="Pu L.-L."/>
            <person name="Puazo M."/>
            <person name="Raj R."/>
            <person name="Reid J."/>
            <person name="Rouhana J."/>
            <person name="Saada N."/>
            <person name="Shang Y."/>
            <person name="Simmons D."/>
            <person name="Thornton R."/>
            <person name="Warren J."/>
            <person name="Weissenberger G."/>
            <person name="Zhang J."/>
            <person name="Zhang L."/>
            <person name="Zhou C."/>
            <person name="Zhu D."/>
            <person name="Muzny D."/>
            <person name="Worley K."/>
            <person name="Gibbs R."/>
        </authorList>
    </citation>
    <scope>NUCLEOTIDE SEQUENCE [LARGE SCALE GENOMIC DNA]</scope>
    <source>
        <strain evidence="1 2">DSM 16047</strain>
    </source>
</reference>
<dbReference type="Proteomes" id="UP000005583">
    <property type="component" value="Unassembled WGS sequence"/>
</dbReference>
<evidence type="ECO:0000313" key="1">
    <source>
        <dbReference type="EMBL" id="EEJ71826.1"/>
    </source>
</evidence>
<name>C2ENS4_9LACO</name>
<sequence length="42" mass="4996">VEFFTHQNHPSLVELEEELVEVKLVCKFFMMVASLKIKFLLE</sequence>
<gene>
    <name evidence="1" type="ORF">HMPREF0548_1320</name>
</gene>
<dbReference type="STRING" id="525365.HMPREF0548_1320"/>
<feature type="non-terminal residue" evidence="1">
    <location>
        <position position="1"/>
    </location>
</feature>
<protein>
    <submittedName>
        <fullName evidence="1">Uncharacterized protein</fullName>
    </submittedName>
</protein>
<comment type="caution">
    <text evidence="1">The sequence shown here is derived from an EMBL/GenBank/DDBJ whole genome shotgun (WGS) entry which is preliminary data.</text>
</comment>
<dbReference type="HOGENOM" id="CLU_3243925_0_0_9"/>
<organism evidence="1 2">
    <name type="scientific">Lactobacillus ultunensis DSM 16047</name>
    <dbReference type="NCBI Taxonomy" id="525365"/>
    <lineage>
        <taxon>Bacteria</taxon>
        <taxon>Bacillati</taxon>
        <taxon>Bacillota</taxon>
        <taxon>Bacilli</taxon>
        <taxon>Lactobacillales</taxon>
        <taxon>Lactobacillaceae</taxon>
        <taxon>Lactobacillus</taxon>
    </lineage>
</organism>